<organism evidence="8 9">
    <name type="scientific">Huiozyma naganishii (strain ATCC MYA-139 / BCRC 22969 / CBS 8797 / KCTC 17520 / NBRC 10181 / NCYC 3082 / Yp74L-3)</name>
    <name type="common">Yeast</name>
    <name type="synonym">Kazachstania naganishii</name>
    <dbReference type="NCBI Taxonomy" id="1071383"/>
    <lineage>
        <taxon>Eukaryota</taxon>
        <taxon>Fungi</taxon>
        <taxon>Dikarya</taxon>
        <taxon>Ascomycota</taxon>
        <taxon>Saccharomycotina</taxon>
        <taxon>Saccharomycetes</taxon>
        <taxon>Saccharomycetales</taxon>
        <taxon>Saccharomycetaceae</taxon>
        <taxon>Huiozyma</taxon>
    </lineage>
</organism>
<dbReference type="Pfam" id="PF04129">
    <property type="entry name" value="Vps52_CC"/>
    <property type="match status" value="1"/>
</dbReference>
<dbReference type="GO" id="GO:0090156">
    <property type="term" value="P:intracellular sphingolipid homeostasis"/>
    <property type="evidence" value="ECO:0007669"/>
    <property type="project" value="EnsemblFungi"/>
</dbReference>
<dbReference type="KEGG" id="kng:KNAG_0K02110"/>
<dbReference type="GeneID" id="34528341"/>
<protein>
    <recommendedName>
        <fullName evidence="10">Vacuolar protein sorting-associated protein 52</fullName>
    </recommendedName>
</protein>
<dbReference type="GO" id="GO:0019905">
    <property type="term" value="F:syntaxin binding"/>
    <property type="evidence" value="ECO:0007669"/>
    <property type="project" value="TreeGrafter"/>
</dbReference>
<dbReference type="AlphaFoldDB" id="J7SAA0"/>
<dbReference type="EMBL" id="HE978324">
    <property type="protein sequence ID" value="CCK72574.1"/>
    <property type="molecule type" value="Genomic_DNA"/>
</dbReference>
<dbReference type="GO" id="GO:0000938">
    <property type="term" value="C:GARP complex"/>
    <property type="evidence" value="ECO:0007669"/>
    <property type="project" value="EnsemblFungi"/>
</dbReference>
<evidence type="ECO:0008006" key="10">
    <source>
        <dbReference type="Google" id="ProtNLM"/>
    </source>
</evidence>
<keyword evidence="9" id="KW-1185">Reference proteome</keyword>
<name>J7SAA0_HUIN7</name>
<dbReference type="eggNOG" id="KOG1961">
    <property type="taxonomic scope" value="Eukaryota"/>
</dbReference>
<evidence type="ECO:0000256" key="5">
    <source>
        <dbReference type="ARBA" id="ARBA00023034"/>
    </source>
</evidence>
<evidence type="ECO:0000256" key="4">
    <source>
        <dbReference type="ARBA" id="ARBA00022927"/>
    </source>
</evidence>
<dbReference type="GO" id="GO:0006623">
    <property type="term" value="P:protein targeting to vacuole"/>
    <property type="evidence" value="ECO:0007669"/>
    <property type="project" value="EnsemblFungi"/>
</dbReference>
<keyword evidence="3" id="KW-0813">Transport</keyword>
<dbReference type="RefSeq" id="XP_022466819.1">
    <property type="nucleotide sequence ID" value="XM_022610532.1"/>
</dbReference>
<gene>
    <name evidence="8" type="primary">KNAG0K02110</name>
    <name evidence="8" type="ordered locus">KNAG_0K02110</name>
</gene>
<dbReference type="PANTHER" id="PTHR14190:SF7">
    <property type="entry name" value="VACUOLAR PROTEIN SORTING-ASSOCIATED PROTEIN 52 HOMOLOG"/>
    <property type="match status" value="1"/>
</dbReference>
<proteinExistence type="inferred from homology"/>
<dbReference type="PANTHER" id="PTHR14190">
    <property type="entry name" value="SUPPRESSOR OF ACTIN MUTATIONS 2/VACUOLAR PROTEIN SORTING 52"/>
    <property type="match status" value="1"/>
</dbReference>
<dbReference type="OrthoDB" id="19482at2759"/>
<dbReference type="GO" id="GO:0030029">
    <property type="term" value="P:actin filament-based process"/>
    <property type="evidence" value="ECO:0007669"/>
    <property type="project" value="EnsemblFungi"/>
</dbReference>
<feature type="domain" description="Vps52 C-terminal" evidence="7">
    <location>
        <begin position="254"/>
        <end position="584"/>
    </location>
</feature>
<dbReference type="Pfam" id="PF20655">
    <property type="entry name" value="Vps52_C"/>
    <property type="match status" value="1"/>
</dbReference>
<keyword evidence="5" id="KW-0333">Golgi apparatus</keyword>
<feature type="domain" description="Vps52 coiled-coil" evidence="6">
    <location>
        <begin position="67"/>
        <end position="236"/>
    </location>
</feature>
<dbReference type="HOGENOM" id="CLU_010797_1_0_1"/>
<dbReference type="OMA" id="VFRLECE"/>
<evidence type="ECO:0000313" key="8">
    <source>
        <dbReference type="EMBL" id="CCK72574.1"/>
    </source>
</evidence>
<reference evidence="8 9" key="1">
    <citation type="journal article" date="2011" name="Proc. Natl. Acad. Sci. U.S.A.">
        <title>Evolutionary erosion of yeast sex chromosomes by mating-type switching accidents.</title>
        <authorList>
            <person name="Gordon J.L."/>
            <person name="Armisen D."/>
            <person name="Proux-Wera E."/>
            <person name="Oheigeartaigh S.S."/>
            <person name="Byrne K.P."/>
            <person name="Wolfe K.H."/>
        </authorList>
    </citation>
    <scope>NUCLEOTIDE SEQUENCE [LARGE SCALE GENOMIC DNA]</scope>
    <source>
        <strain evidence="9">ATCC MYA-139 / BCRC 22969 / CBS 8797 / CCRC 22969 / KCTC 17520 / NBRC 10181 / NCYC 3082</strain>
    </source>
</reference>
<reference evidence="9" key="2">
    <citation type="submission" date="2012-08" db="EMBL/GenBank/DDBJ databases">
        <title>Genome sequence of Kazachstania naganishii.</title>
        <authorList>
            <person name="Gordon J.L."/>
            <person name="Armisen D."/>
            <person name="Proux-Wera E."/>
            <person name="OhEigeartaigh S.S."/>
            <person name="Byrne K.P."/>
            <person name="Wolfe K.H."/>
        </authorList>
    </citation>
    <scope>NUCLEOTIDE SEQUENCE [LARGE SCALE GENOMIC DNA]</scope>
    <source>
        <strain evidence="9">ATCC MYA-139 / BCRC 22969 / CBS 8797 / CCRC 22969 / KCTC 17520 / NBRC 10181 / NCYC 3082</strain>
    </source>
</reference>
<sequence>MEVLHEILGIDPKGFPSDVKQGDTEAQTNSEQNDMFQLFLEEHSEFERENPDFSDTKQLDDTLKSLETKRDNLQNSLENIIPPLMDYLTNFNEKLSKYTSELGFIKQKSEELKSVSEYNSKKLSGISPLVNDLLIPPPVIHEILTGKINSQWIDNITFIRDKQEMYSKYKNSKEKVALPKDFDSLCNVVDVLNTVIIERSKKYIVSRIRILRSGKPGPSQRLQNQLIKLKELFKFIIENNYSLALEIRQAYAYTMRWYYREYFKRYIRSLTILQFNPVDSRYSLGNTVLNENTDNTTSSLFTSYLSPSYGYSSAATNETVKSYFQVTKRLSILTQEDNTVMVSQIAETNNNTKSNYIEIGFKNLNLALLDNCTVEYHFLKEFFKVSEDDSEIDGLLEQIISPTWEECLRYTEDVLINPSVYDILGVLISIRIANQLQIEALRRRIPVIDSYLNDQLFQLWPKFQQLVDWQSDSLNSINLSKLDFTKERNLTSPHALTISFTVFLQSLLFLGIQPAPPDVEVEAIDERSEPLYNSITRLRNDYENTMTKISKLTKAPEKFLSINYLYVYNSLQQQSLTLNDAEKDGGQFTMRENEGHFKALVEAYNQQR</sequence>
<evidence type="ECO:0000259" key="6">
    <source>
        <dbReference type="Pfam" id="PF04129"/>
    </source>
</evidence>
<accession>J7SAA0</accession>
<dbReference type="InterPro" id="IPR007258">
    <property type="entry name" value="Vps52"/>
</dbReference>
<evidence type="ECO:0000259" key="7">
    <source>
        <dbReference type="Pfam" id="PF20655"/>
    </source>
</evidence>
<keyword evidence="4" id="KW-0653">Protein transport</keyword>
<dbReference type="STRING" id="1071383.J7SAA0"/>
<dbReference type="InterPro" id="IPR048319">
    <property type="entry name" value="Vps52_CC"/>
</dbReference>
<evidence type="ECO:0000313" key="9">
    <source>
        <dbReference type="Proteomes" id="UP000006310"/>
    </source>
</evidence>
<dbReference type="GO" id="GO:0016239">
    <property type="term" value="P:positive regulation of macroautophagy"/>
    <property type="evidence" value="ECO:0007669"/>
    <property type="project" value="EnsemblFungi"/>
</dbReference>
<dbReference type="GO" id="GO:0006896">
    <property type="term" value="P:Golgi to vacuole transport"/>
    <property type="evidence" value="ECO:0007669"/>
    <property type="project" value="EnsemblFungi"/>
</dbReference>
<evidence type="ECO:0000256" key="2">
    <source>
        <dbReference type="ARBA" id="ARBA00008180"/>
    </source>
</evidence>
<evidence type="ECO:0000256" key="3">
    <source>
        <dbReference type="ARBA" id="ARBA00022448"/>
    </source>
</evidence>
<dbReference type="GO" id="GO:0042147">
    <property type="term" value="P:retrograde transport, endosome to Golgi"/>
    <property type="evidence" value="ECO:0007669"/>
    <property type="project" value="EnsemblFungi"/>
</dbReference>
<comment type="subcellular location">
    <subcellularLocation>
        <location evidence="1">Golgi apparatus</location>
        <location evidence="1">trans-Golgi network</location>
    </subcellularLocation>
</comment>
<dbReference type="Proteomes" id="UP000006310">
    <property type="component" value="Chromosome 11"/>
</dbReference>
<evidence type="ECO:0000256" key="1">
    <source>
        <dbReference type="ARBA" id="ARBA00004601"/>
    </source>
</evidence>
<comment type="similarity">
    <text evidence="2">Belongs to the VPS52 family.</text>
</comment>
<dbReference type="GO" id="GO:0005829">
    <property type="term" value="C:cytosol"/>
    <property type="evidence" value="ECO:0007669"/>
    <property type="project" value="GOC"/>
</dbReference>
<dbReference type="GO" id="GO:0032456">
    <property type="term" value="P:endocytic recycling"/>
    <property type="evidence" value="ECO:0007669"/>
    <property type="project" value="TreeGrafter"/>
</dbReference>
<dbReference type="InterPro" id="IPR048361">
    <property type="entry name" value="Vps52_C"/>
</dbReference>